<dbReference type="GO" id="GO:0005886">
    <property type="term" value="C:plasma membrane"/>
    <property type="evidence" value="ECO:0007669"/>
    <property type="project" value="UniProtKB-SubCell"/>
</dbReference>
<dbReference type="PANTHER" id="PTHR32309:SF13">
    <property type="entry name" value="FERRIC ENTEROBACTIN TRANSPORT PROTEIN FEPE"/>
    <property type="match status" value="1"/>
</dbReference>
<feature type="transmembrane region" description="Helical" evidence="6">
    <location>
        <begin position="446"/>
        <end position="467"/>
    </location>
</feature>
<proteinExistence type="predicted"/>
<keyword evidence="3 6" id="KW-0812">Transmembrane</keyword>
<dbReference type="AlphaFoldDB" id="A0AAU7D3U0"/>
<sequence>MRVEKSDWIDDGLHLPTARDLLSILFRRIRVISLCFLAVFCLTLFVLLSRPQYKADMSILLRRERSDPFVTSNTTVPDTANRGEITEEELNSEAELLKSEDLLQKVVLDLHLQDQIRPGLFSSNRSEEVRMQKAIERLASNLQVRPIPKTDILSVSYRSNNPSSAARVLDALAHEYVQKHISVHRSAGELAFFEKEASGYQQRMAESGQRAVDFAHQQGVVDADSESAMALRRADEFEASSKAAAVSVAELQHQLAALEKEERSTPARVPAGQKRTDNPELLQMMKSSLLNLQTKEGEMSWRFQPEYPPLQDVRREITQTQHAIAHELTTPLIEDATDRNPLRDWVNNQLAQTRTELAAAQARETSDEDTYRSYRRRADQLLDEGVKQRALLQDAKAQADNYFVYSRRREEARVAEELNARGIVNVALSSAPHAFALPVMAFSEDLLVALFIAVFAAGVIGFVFEYLDDRIRTPEQLENEIGVDVLAAVPAVG</sequence>
<dbReference type="Pfam" id="PF02706">
    <property type="entry name" value="Wzz"/>
    <property type="match status" value="1"/>
</dbReference>
<feature type="transmembrane region" description="Helical" evidence="6">
    <location>
        <begin position="29"/>
        <end position="48"/>
    </location>
</feature>
<feature type="domain" description="Polysaccharide chain length determinant N-terminal" evidence="7">
    <location>
        <begin position="20"/>
        <end position="109"/>
    </location>
</feature>
<evidence type="ECO:0000259" key="7">
    <source>
        <dbReference type="Pfam" id="PF02706"/>
    </source>
</evidence>
<dbReference type="InterPro" id="IPR003856">
    <property type="entry name" value="LPS_length_determ_N"/>
</dbReference>
<evidence type="ECO:0000256" key="5">
    <source>
        <dbReference type="ARBA" id="ARBA00023136"/>
    </source>
</evidence>
<dbReference type="InterPro" id="IPR050445">
    <property type="entry name" value="Bact_polysacc_biosynth/exp"/>
</dbReference>
<evidence type="ECO:0000313" key="8">
    <source>
        <dbReference type="EMBL" id="XBH12413.1"/>
    </source>
</evidence>
<evidence type="ECO:0000256" key="3">
    <source>
        <dbReference type="ARBA" id="ARBA00022692"/>
    </source>
</evidence>
<organism evidence="8">
    <name type="scientific">Edaphobacter paludis</name>
    <dbReference type="NCBI Taxonomy" id="3035702"/>
    <lineage>
        <taxon>Bacteria</taxon>
        <taxon>Pseudomonadati</taxon>
        <taxon>Acidobacteriota</taxon>
        <taxon>Terriglobia</taxon>
        <taxon>Terriglobales</taxon>
        <taxon>Acidobacteriaceae</taxon>
        <taxon>Edaphobacter</taxon>
    </lineage>
</organism>
<keyword evidence="2" id="KW-1003">Cell membrane</keyword>
<dbReference type="GO" id="GO:0004713">
    <property type="term" value="F:protein tyrosine kinase activity"/>
    <property type="evidence" value="ECO:0007669"/>
    <property type="project" value="TreeGrafter"/>
</dbReference>
<accession>A0AAU7D3U0</accession>
<gene>
    <name evidence="8" type="ORF">P8936_11975</name>
</gene>
<protein>
    <submittedName>
        <fullName evidence="8">Wzz/FepE/Etk N-terminal domain-containing protein</fullName>
    </submittedName>
</protein>
<name>A0AAU7D3U0_9BACT</name>
<evidence type="ECO:0000256" key="1">
    <source>
        <dbReference type="ARBA" id="ARBA00004651"/>
    </source>
</evidence>
<evidence type="ECO:0000256" key="2">
    <source>
        <dbReference type="ARBA" id="ARBA00022475"/>
    </source>
</evidence>
<reference evidence="8" key="1">
    <citation type="submission" date="2023-03" db="EMBL/GenBank/DDBJ databases">
        <title>Edaphobacter sp.</title>
        <authorList>
            <person name="Huber K.J."/>
            <person name="Papendorf J."/>
            <person name="Pilke C."/>
            <person name="Bunk B."/>
            <person name="Sproeer C."/>
            <person name="Pester M."/>
        </authorList>
    </citation>
    <scope>NUCLEOTIDE SEQUENCE</scope>
    <source>
        <strain evidence="8">DSM 109920</strain>
    </source>
</reference>
<dbReference type="RefSeq" id="WP_348269435.1">
    <property type="nucleotide sequence ID" value="NZ_CP121195.1"/>
</dbReference>
<dbReference type="EMBL" id="CP121195">
    <property type="protein sequence ID" value="XBH12413.1"/>
    <property type="molecule type" value="Genomic_DNA"/>
</dbReference>
<keyword evidence="5 6" id="KW-0472">Membrane</keyword>
<keyword evidence="4 6" id="KW-1133">Transmembrane helix</keyword>
<comment type="subcellular location">
    <subcellularLocation>
        <location evidence="1">Cell membrane</location>
        <topology evidence="1">Multi-pass membrane protein</topology>
    </subcellularLocation>
</comment>
<evidence type="ECO:0000256" key="6">
    <source>
        <dbReference type="SAM" id="Phobius"/>
    </source>
</evidence>
<dbReference type="PANTHER" id="PTHR32309">
    <property type="entry name" value="TYROSINE-PROTEIN KINASE"/>
    <property type="match status" value="1"/>
</dbReference>
<evidence type="ECO:0000256" key="4">
    <source>
        <dbReference type="ARBA" id="ARBA00022989"/>
    </source>
</evidence>